<evidence type="ECO:0000313" key="9">
    <source>
        <dbReference type="Proteomes" id="UP001608902"/>
    </source>
</evidence>
<feature type="transmembrane region" description="Helical" evidence="7">
    <location>
        <begin position="554"/>
        <end position="575"/>
    </location>
</feature>
<evidence type="ECO:0000256" key="2">
    <source>
        <dbReference type="ARBA" id="ARBA00022692"/>
    </source>
</evidence>
<reference evidence="8 9" key="1">
    <citation type="submission" date="2024-08" db="EMBL/GenBank/DDBJ databases">
        <title>Gnathostoma spinigerum genome.</title>
        <authorList>
            <person name="Gonzalez-Bertolin B."/>
            <person name="Monzon S."/>
            <person name="Zaballos A."/>
            <person name="Jimenez P."/>
            <person name="Dekumyoy P."/>
            <person name="Varona S."/>
            <person name="Cuesta I."/>
            <person name="Sumanam S."/>
            <person name="Adisakwattana P."/>
            <person name="Gasser R.B."/>
            <person name="Hernandez-Gonzalez A."/>
            <person name="Young N.D."/>
            <person name="Perteguer M.J."/>
        </authorList>
    </citation>
    <scope>NUCLEOTIDE SEQUENCE [LARGE SCALE GENOMIC DNA]</scope>
    <source>
        <strain evidence="8">AL3</strain>
        <tissue evidence="8">Liver</tissue>
    </source>
</reference>
<name>A0ABD6E6M1_9BILA</name>
<dbReference type="AlphaFoldDB" id="A0ABD6E6M1"/>
<dbReference type="InterPro" id="IPR018795">
    <property type="entry name" value="K2013-like"/>
</dbReference>
<evidence type="ECO:0000256" key="1">
    <source>
        <dbReference type="ARBA" id="ARBA00004479"/>
    </source>
</evidence>
<proteinExistence type="predicted"/>
<comment type="caution">
    <text evidence="8">The sequence shown here is derived from an EMBL/GenBank/DDBJ whole genome shotgun (WGS) entry which is preliminary data.</text>
</comment>
<feature type="transmembrane region" description="Helical" evidence="7">
    <location>
        <begin position="31"/>
        <end position="52"/>
    </location>
</feature>
<keyword evidence="3" id="KW-0732">Signal</keyword>
<dbReference type="PANTHER" id="PTHR31386">
    <property type="entry name" value="UNCHARACTERIZED PROTEIN KIAA2013"/>
    <property type="match status" value="1"/>
</dbReference>
<protein>
    <submittedName>
        <fullName evidence="8">Uncharacterized protein</fullName>
    </submittedName>
</protein>
<accession>A0ABD6E6M1</accession>
<evidence type="ECO:0000256" key="7">
    <source>
        <dbReference type="SAM" id="Phobius"/>
    </source>
</evidence>
<sequence length="598" mass="67874">MDKNILRRLQWLLINADIRKRLRQLPISRRIAFFIIFLLCLVYILMSCLSFSSKHSSTDGCLREKLDPWRKAEENSHVSTSNSDIFFIGNGYIGMGNDEQIRIRPISARIISLPTDLYPLISILFKGSASKTTGRIIDYREGMLHDLLCFSEDNTCFCVERKVYAHRTRPNLFVQSIVASNPSGVPLRLNLSMKGFQKWERIQRNGNEQLYKRMMDVDGTKLVIVAICTNLGESISVASSREESLQFICAFHYETLTSNTDSADGLKTIENALSKKLSDALGKKSSELDDEHSFAWHELNKVAFGLAVSFAPDALNPSLINATHHALLSHSRAPVLEVASTDEERKEVRNFLQKQELCYSGHSTLLIPSRLWKKSTSVEECTETVNIWMHTLEKRGCFSLLRAGAVGISQAFSLSLIAARFGHEHFEINIDPADIHRDITVDNLSFLDHTNISIHFHLDDEYRPYVLVSSSTKVYACSAACLDPPLAIGKIAVKLPIKITRPLTSILYIAEKEEQLEQLKGTIHIAEVMNAPAQEQDIIALHRHGHRLGGLPTIFWILLFGLVIAFHLFLVKLLYSEWKKGDSVPYNYYLRQRYIRTH</sequence>
<keyword evidence="6" id="KW-0325">Glycoprotein</keyword>
<evidence type="ECO:0000256" key="5">
    <source>
        <dbReference type="ARBA" id="ARBA00023136"/>
    </source>
</evidence>
<keyword evidence="5 7" id="KW-0472">Membrane</keyword>
<dbReference type="Proteomes" id="UP001608902">
    <property type="component" value="Unassembled WGS sequence"/>
</dbReference>
<dbReference type="EMBL" id="JBGFUD010000610">
    <property type="protein sequence ID" value="MFH4974892.1"/>
    <property type="molecule type" value="Genomic_DNA"/>
</dbReference>
<comment type="subcellular location">
    <subcellularLocation>
        <location evidence="1">Membrane</location>
        <topology evidence="1">Single-pass type I membrane protein</topology>
    </subcellularLocation>
</comment>
<dbReference type="Pfam" id="PF10222">
    <property type="entry name" value="DUF2152"/>
    <property type="match status" value="1"/>
</dbReference>
<keyword evidence="9" id="KW-1185">Reference proteome</keyword>
<evidence type="ECO:0000256" key="6">
    <source>
        <dbReference type="ARBA" id="ARBA00023180"/>
    </source>
</evidence>
<keyword evidence="4 7" id="KW-1133">Transmembrane helix</keyword>
<evidence type="ECO:0000313" key="8">
    <source>
        <dbReference type="EMBL" id="MFH4974892.1"/>
    </source>
</evidence>
<keyword evidence="2 7" id="KW-0812">Transmembrane</keyword>
<organism evidence="8 9">
    <name type="scientific">Gnathostoma spinigerum</name>
    <dbReference type="NCBI Taxonomy" id="75299"/>
    <lineage>
        <taxon>Eukaryota</taxon>
        <taxon>Metazoa</taxon>
        <taxon>Ecdysozoa</taxon>
        <taxon>Nematoda</taxon>
        <taxon>Chromadorea</taxon>
        <taxon>Rhabditida</taxon>
        <taxon>Spirurina</taxon>
        <taxon>Gnathostomatomorpha</taxon>
        <taxon>Gnathostomatoidea</taxon>
        <taxon>Gnathostomatidae</taxon>
        <taxon>Gnathostoma</taxon>
    </lineage>
</organism>
<gene>
    <name evidence="8" type="ORF">AB6A40_001601</name>
</gene>
<dbReference type="PANTHER" id="PTHR31386:SF2">
    <property type="entry name" value="SIMILAR TO RIKEN CDNA 2510039O18"/>
    <property type="match status" value="1"/>
</dbReference>
<dbReference type="GO" id="GO:0016020">
    <property type="term" value="C:membrane"/>
    <property type="evidence" value="ECO:0007669"/>
    <property type="project" value="UniProtKB-SubCell"/>
</dbReference>
<evidence type="ECO:0000256" key="4">
    <source>
        <dbReference type="ARBA" id="ARBA00022989"/>
    </source>
</evidence>
<evidence type="ECO:0000256" key="3">
    <source>
        <dbReference type="ARBA" id="ARBA00022729"/>
    </source>
</evidence>